<dbReference type="Pfam" id="PF04782">
    <property type="entry name" value="DUF632"/>
    <property type="match status" value="1"/>
</dbReference>
<dbReference type="Proteomes" id="UP000639772">
    <property type="component" value="Chromosome 11"/>
</dbReference>
<feature type="compositionally biased region" description="Low complexity" evidence="1">
    <location>
        <begin position="107"/>
        <end position="116"/>
    </location>
</feature>
<feature type="compositionally biased region" description="Basic residues" evidence="1">
    <location>
        <begin position="533"/>
        <end position="543"/>
    </location>
</feature>
<organism evidence="3 4">
    <name type="scientific">Vanilla planifolia</name>
    <name type="common">Vanilla</name>
    <dbReference type="NCBI Taxonomy" id="51239"/>
    <lineage>
        <taxon>Eukaryota</taxon>
        <taxon>Viridiplantae</taxon>
        <taxon>Streptophyta</taxon>
        <taxon>Embryophyta</taxon>
        <taxon>Tracheophyta</taxon>
        <taxon>Spermatophyta</taxon>
        <taxon>Magnoliopsida</taxon>
        <taxon>Liliopsida</taxon>
        <taxon>Asparagales</taxon>
        <taxon>Orchidaceae</taxon>
        <taxon>Vanilloideae</taxon>
        <taxon>Vanilleae</taxon>
        <taxon>Vanilla</taxon>
    </lineage>
</organism>
<evidence type="ECO:0000256" key="1">
    <source>
        <dbReference type="SAM" id="MobiDB-lite"/>
    </source>
</evidence>
<feature type="region of interest" description="Disordered" evidence="1">
    <location>
        <begin position="1"/>
        <end position="166"/>
    </location>
</feature>
<feature type="domain" description="DUF632" evidence="2">
    <location>
        <begin position="207"/>
        <end position="454"/>
    </location>
</feature>
<comment type="caution">
    <text evidence="3">The sequence shown here is derived from an EMBL/GenBank/DDBJ whole genome shotgun (WGS) entry which is preliminary data.</text>
</comment>
<proteinExistence type="predicted"/>
<name>A0A835PWS7_VANPL</name>
<dbReference type="InterPro" id="IPR006867">
    <property type="entry name" value="DUF632"/>
</dbReference>
<gene>
    <name evidence="3" type="ORF">HPP92_020271</name>
</gene>
<evidence type="ECO:0000259" key="2">
    <source>
        <dbReference type="Pfam" id="PF04782"/>
    </source>
</evidence>
<reference evidence="3 4" key="1">
    <citation type="journal article" date="2020" name="Nat. Food">
        <title>A phased Vanilla planifolia genome enables genetic improvement of flavour and production.</title>
        <authorList>
            <person name="Hasing T."/>
            <person name="Tang H."/>
            <person name="Brym M."/>
            <person name="Khazi F."/>
            <person name="Huang T."/>
            <person name="Chambers A.H."/>
        </authorList>
    </citation>
    <scope>NUCLEOTIDE SEQUENCE [LARGE SCALE GENOMIC DNA]</scope>
    <source>
        <tissue evidence="3">Leaf</tissue>
    </source>
</reference>
<dbReference type="OrthoDB" id="1919226at2759"/>
<dbReference type="PANTHER" id="PTHR21450:SF9">
    <property type="entry name" value="BZIP DOMAIN CLASS TRANSCRIPTION FACTOR (DUF630 AND DUF632)-RELATED"/>
    <property type="match status" value="1"/>
</dbReference>
<dbReference type="AlphaFoldDB" id="A0A835PWS7"/>
<sequence>MPSTPSAAPKPAPKRHSNRFNPSVAKSSYAATPSQTSSVWDWDNFYPPSPPGSDFFNQLREEEEEVEESENENNANQHHHLPREESDYDDDVHEGKAGRNLHNGRYSSHTSSSTNSDRGENDEEEREESYSRSEGTGTRSEFGGSSSVELPGRVRPAPSEIGSSFTASRKSFRRERYDLDSASVGWNARDESSAADDLRLVVHHRDLAEIVASLEEYFIKAASAGDSVSDLLEIGRAQFERSFRQLKKTVYHSNSVLSALSSSWSSKPPLAIKYRFDAAALAESGGEKSHVSTLERLLAWEKKLYEEVKAREGVKIEHEKKLSALQSQEYKGKDDAKLDKTKASINKLQSLIIVTSQAVSTTSSAITTVRDTELAPQLIEICHGTLNMWRSMNHFHDIQNRIVGQVRGLVLRNLSARSTSDPHRVATRELEDAVSSWHSTFNRLIKHQRDYIRSSTPGLSLPSFLSVPMDTKRTTPLPLPSSSLPSAMNGSKPSTASPTLWPRRPSRASSMLSTSSPPSRRRSSGSRGELKHIGRSMRRRPRH</sequence>
<protein>
    <recommendedName>
        <fullName evidence="2">DUF632 domain-containing protein</fullName>
    </recommendedName>
</protein>
<accession>A0A835PWS7</accession>
<feature type="region of interest" description="Disordered" evidence="1">
    <location>
        <begin position="472"/>
        <end position="543"/>
    </location>
</feature>
<dbReference type="PANTHER" id="PTHR21450">
    <property type="entry name" value="PROTEIN ALTERED PHOSPHATE STARVATION RESPONSE 1"/>
    <property type="match status" value="1"/>
</dbReference>
<evidence type="ECO:0000313" key="3">
    <source>
        <dbReference type="EMBL" id="KAG0461795.1"/>
    </source>
</evidence>
<dbReference type="EMBL" id="JADCNM010000011">
    <property type="protein sequence ID" value="KAG0461795.1"/>
    <property type="molecule type" value="Genomic_DNA"/>
</dbReference>
<feature type="compositionally biased region" description="Acidic residues" evidence="1">
    <location>
        <begin position="61"/>
        <end position="71"/>
    </location>
</feature>
<feature type="compositionally biased region" description="Polar residues" evidence="1">
    <location>
        <begin position="136"/>
        <end position="148"/>
    </location>
</feature>
<feature type="compositionally biased region" description="Polar residues" evidence="1">
    <location>
        <begin position="19"/>
        <end position="39"/>
    </location>
</feature>
<feature type="compositionally biased region" description="Polar residues" evidence="1">
    <location>
        <begin position="488"/>
        <end position="498"/>
    </location>
</feature>
<evidence type="ECO:0000313" key="4">
    <source>
        <dbReference type="Proteomes" id="UP000639772"/>
    </source>
</evidence>
<feature type="compositionally biased region" description="Low complexity" evidence="1">
    <location>
        <begin position="507"/>
        <end position="518"/>
    </location>
</feature>